<dbReference type="PROSITE" id="PS50983">
    <property type="entry name" value="FE_B12_PBP"/>
    <property type="match status" value="1"/>
</dbReference>
<organism evidence="3 4">
    <name type="scientific">Gimesia fumaroli</name>
    <dbReference type="NCBI Taxonomy" id="2527976"/>
    <lineage>
        <taxon>Bacteria</taxon>
        <taxon>Pseudomonadati</taxon>
        <taxon>Planctomycetota</taxon>
        <taxon>Planctomycetia</taxon>
        <taxon>Planctomycetales</taxon>
        <taxon>Planctomycetaceae</taxon>
        <taxon>Gimesia</taxon>
    </lineage>
</organism>
<feature type="domain" description="Fe/B12 periplasmic-binding" evidence="2">
    <location>
        <begin position="69"/>
        <end position="370"/>
    </location>
</feature>
<keyword evidence="1" id="KW-1133">Transmembrane helix</keyword>
<keyword evidence="1" id="KW-0812">Transmembrane</keyword>
<gene>
    <name evidence="3" type="ORF">Enr17x_18830</name>
</gene>
<proteinExistence type="predicted"/>
<protein>
    <submittedName>
        <fullName evidence="3">Periplasmic binding protein</fullName>
    </submittedName>
</protein>
<evidence type="ECO:0000256" key="1">
    <source>
        <dbReference type="SAM" id="Phobius"/>
    </source>
</evidence>
<evidence type="ECO:0000313" key="4">
    <source>
        <dbReference type="Proteomes" id="UP000318313"/>
    </source>
</evidence>
<evidence type="ECO:0000313" key="3">
    <source>
        <dbReference type="EMBL" id="QDV49862.1"/>
    </source>
</evidence>
<reference evidence="3 4" key="1">
    <citation type="submission" date="2019-03" db="EMBL/GenBank/DDBJ databases">
        <title>Deep-cultivation of Planctomycetes and their phenomic and genomic characterization uncovers novel biology.</title>
        <authorList>
            <person name="Wiegand S."/>
            <person name="Jogler M."/>
            <person name="Boedeker C."/>
            <person name="Pinto D."/>
            <person name="Vollmers J."/>
            <person name="Rivas-Marin E."/>
            <person name="Kohn T."/>
            <person name="Peeters S.H."/>
            <person name="Heuer A."/>
            <person name="Rast P."/>
            <person name="Oberbeckmann S."/>
            <person name="Bunk B."/>
            <person name="Jeske O."/>
            <person name="Meyerdierks A."/>
            <person name="Storesund J.E."/>
            <person name="Kallscheuer N."/>
            <person name="Luecker S."/>
            <person name="Lage O.M."/>
            <person name="Pohl T."/>
            <person name="Merkel B.J."/>
            <person name="Hornburger P."/>
            <person name="Mueller R.-W."/>
            <person name="Bruemmer F."/>
            <person name="Labrenz M."/>
            <person name="Spormann A.M."/>
            <person name="Op den Camp H."/>
            <person name="Overmann J."/>
            <person name="Amann R."/>
            <person name="Jetten M.S.M."/>
            <person name="Mascher T."/>
            <person name="Medema M.H."/>
            <person name="Devos D.P."/>
            <person name="Kaster A.-K."/>
            <person name="Ovreas L."/>
            <person name="Rohde M."/>
            <person name="Galperin M.Y."/>
            <person name="Jogler C."/>
        </authorList>
    </citation>
    <scope>NUCLEOTIDE SEQUENCE [LARGE SCALE GENOMIC DNA]</scope>
    <source>
        <strain evidence="3 4">Enr17</strain>
    </source>
</reference>
<evidence type="ECO:0000259" key="2">
    <source>
        <dbReference type="PROSITE" id="PS50983"/>
    </source>
</evidence>
<dbReference type="OrthoDB" id="9787830at2"/>
<dbReference type="EMBL" id="CP037452">
    <property type="protein sequence ID" value="QDV49862.1"/>
    <property type="molecule type" value="Genomic_DNA"/>
</dbReference>
<dbReference type="KEGG" id="gfm:Enr17x_18830"/>
<name>A0A518IA36_9PLAN</name>
<dbReference type="PANTHER" id="PTHR30535">
    <property type="entry name" value="VITAMIN B12-BINDING PROTEIN"/>
    <property type="match status" value="1"/>
</dbReference>
<dbReference type="AlphaFoldDB" id="A0A518IA36"/>
<dbReference type="PANTHER" id="PTHR30535:SF34">
    <property type="entry name" value="MOLYBDATE-BINDING PROTEIN MOLA"/>
    <property type="match status" value="1"/>
</dbReference>
<dbReference type="Proteomes" id="UP000318313">
    <property type="component" value="Chromosome"/>
</dbReference>
<accession>A0A518IA36</accession>
<dbReference type="InterPro" id="IPR050902">
    <property type="entry name" value="ABC_Transporter_SBP"/>
</dbReference>
<dbReference type="Pfam" id="PF01497">
    <property type="entry name" value="Peripla_BP_2"/>
    <property type="match status" value="1"/>
</dbReference>
<dbReference type="InterPro" id="IPR002491">
    <property type="entry name" value="ABC_transptr_periplasmic_BD"/>
</dbReference>
<dbReference type="SUPFAM" id="SSF53807">
    <property type="entry name" value="Helical backbone' metal receptor"/>
    <property type="match status" value="1"/>
</dbReference>
<feature type="transmembrane region" description="Helical" evidence="1">
    <location>
        <begin position="16"/>
        <end position="37"/>
    </location>
</feature>
<sequence>MIGREHAKPRHRLSNLAKFACAIIVCGLIAVVIRGALTTAPRISSSDHQAITVTDLAGFELHLAKPAERIVLLRGRDLHELAMLLGDKIDDRLIAWGPDILTADKDAYDAFVKRYPKLAKIPMIGSIYSDAIDVEQLLALKPDLVVGDTFMVRRGYKSIDRIREAGLPLILTEMGTNPFEGPQKSLAVLAKALGKVEVAEGINAFLDEEIGKVFDRLPRTTQGPSIYIECGNRGVNEFGHTFGYDGENRIITWGAYMHRLHCENIALGVVPDMATLHPEQILKSDPDVIIVTGSCWTNVPDSMRLGFQTSPEFARARLIAFTERPGWAQLQSVRTKRIYGLYHGFCFHPTAFAALQQIAKWIYPQRFRDLDPDENLRRFYDQFVPVELTGVWMSSLEVDD</sequence>
<dbReference type="Gene3D" id="3.40.50.1980">
    <property type="entry name" value="Nitrogenase molybdenum iron protein domain"/>
    <property type="match status" value="2"/>
</dbReference>
<keyword evidence="1" id="KW-0472">Membrane</keyword>
<keyword evidence="4" id="KW-1185">Reference proteome</keyword>